<comment type="caution">
    <text evidence="1">The sequence shown here is derived from an EMBL/GenBank/DDBJ whole genome shotgun (WGS) entry which is preliminary data.</text>
</comment>
<evidence type="ECO:0000313" key="2">
    <source>
        <dbReference type="Proteomes" id="UP000729402"/>
    </source>
</evidence>
<evidence type="ECO:0000313" key="1">
    <source>
        <dbReference type="EMBL" id="KAG8082964.1"/>
    </source>
</evidence>
<gene>
    <name evidence="1" type="ORF">GUJ93_ZPchr0014g47348</name>
</gene>
<dbReference type="Proteomes" id="UP000729402">
    <property type="component" value="Unassembled WGS sequence"/>
</dbReference>
<name>A0A8J5TAQ5_ZIZPA</name>
<dbReference type="EMBL" id="JAAALK010000086">
    <property type="protein sequence ID" value="KAG8082964.1"/>
    <property type="molecule type" value="Genomic_DNA"/>
</dbReference>
<accession>A0A8J5TAQ5</accession>
<dbReference type="AlphaFoldDB" id="A0A8J5TAQ5"/>
<sequence>MKPREVESGAGDKAAETWCVARWRKVGGNRGWFWKTGPPARRRRNFCLMLFPVAMAHGADGGRWAVGSAMENDYGGHRA</sequence>
<keyword evidence="2" id="KW-1185">Reference proteome</keyword>
<protein>
    <submittedName>
        <fullName evidence="1">Uncharacterized protein</fullName>
    </submittedName>
</protein>
<organism evidence="1 2">
    <name type="scientific">Zizania palustris</name>
    <name type="common">Northern wild rice</name>
    <dbReference type="NCBI Taxonomy" id="103762"/>
    <lineage>
        <taxon>Eukaryota</taxon>
        <taxon>Viridiplantae</taxon>
        <taxon>Streptophyta</taxon>
        <taxon>Embryophyta</taxon>
        <taxon>Tracheophyta</taxon>
        <taxon>Spermatophyta</taxon>
        <taxon>Magnoliopsida</taxon>
        <taxon>Liliopsida</taxon>
        <taxon>Poales</taxon>
        <taxon>Poaceae</taxon>
        <taxon>BOP clade</taxon>
        <taxon>Oryzoideae</taxon>
        <taxon>Oryzeae</taxon>
        <taxon>Zizaniinae</taxon>
        <taxon>Zizania</taxon>
    </lineage>
</organism>
<proteinExistence type="predicted"/>
<reference evidence="1" key="2">
    <citation type="submission" date="2021-02" db="EMBL/GenBank/DDBJ databases">
        <authorList>
            <person name="Kimball J.A."/>
            <person name="Haas M.W."/>
            <person name="Macchietto M."/>
            <person name="Kono T."/>
            <person name="Duquette J."/>
            <person name="Shao M."/>
        </authorList>
    </citation>
    <scope>NUCLEOTIDE SEQUENCE</scope>
    <source>
        <tissue evidence="1">Fresh leaf tissue</tissue>
    </source>
</reference>
<reference evidence="1" key="1">
    <citation type="journal article" date="2021" name="bioRxiv">
        <title>Whole Genome Assembly and Annotation of Northern Wild Rice, Zizania palustris L., Supports a Whole Genome Duplication in the Zizania Genus.</title>
        <authorList>
            <person name="Haas M."/>
            <person name="Kono T."/>
            <person name="Macchietto M."/>
            <person name="Millas R."/>
            <person name="McGilp L."/>
            <person name="Shao M."/>
            <person name="Duquette J."/>
            <person name="Hirsch C.N."/>
            <person name="Kimball J."/>
        </authorList>
    </citation>
    <scope>NUCLEOTIDE SEQUENCE</scope>
    <source>
        <tissue evidence="1">Fresh leaf tissue</tissue>
    </source>
</reference>